<organism evidence="1">
    <name type="scientific">marine sediment metagenome</name>
    <dbReference type="NCBI Taxonomy" id="412755"/>
    <lineage>
        <taxon>unclassified sequences</taxon>
        <taxon>metagenomes</taxon>
        <taxon>ecological metagenomes</taxon>
    </lineage>
</organism>
<reference evidence="1" key="1">
    <citation type="journal article" date="2015" name="Nature">
        <title>Complex archaea that bridge the gap between prokaryotes and eukaryotes.</title>
        <authorList>
            <person name="Spang A."/>
            <person name="Saw J.H."/>
            <person name="Jorgensen S.L."/>
            <person name="Zaremba-Niedzwiedzka K."/>
            <person name="Martijn J."/>
            <person name="Lind A.E."/>
            <person name="van Eijk R."/>
            <person name="Schleper C."/>
            <person name="Guy L."/>
            <person name="Ettema T.J."/>
        </authorList>
    </citation>
    <scope>NUCLEOTIDE SEQUENCE</scope>
</reference>
<accession>A0A0F9IIZ1</accession>
<dbReference type="AlphaFoldDB" id="A0A0F9IIZ1"/>
<protein>
    <submittedName>
        <fullName evidence="1">Uncharacterized protein</fullName>
    </submittedName>
</protein>
<gene>
    <name evidence="1" type="ORF">LCGC14_1652370</name>
</gene>
<proteinExistence type="predicted"/>
<name>A0A0F9IIZ1_9ZZZZ</name>
<sequence>MERYSNKDIKKYIDKAIDDIKPTDKTGYAFTAIAMMLWNDRIKK</sequence>
<dbReference type="EMBL" id="LAZR01013915">
    <property type="protein sequence ID" value="KKM19764.1"/>
    <property type="molecule type" value="Genomic_DNA"/>
</dbReference>
<evidence type="ECO:0000313" key="1">
    <source>
        <dbReference type="EMBL" id="KKM19764.1"/>
    </source>
</evidence>
<comment type="caution">
    <text evidence="1">The sequence shown here is derived from an EMBL/GenBank/DDBJ whole genome shotgun (WGS) entry which is preliminary data.</text>
</comment>